<organism evidence="10">
    <name type="scientific">uncultured Caudovirales phage</name>
    <dbReference type="NCBI Taxonomy" id="2100421"/>
    <lineage>
        <taxon>Viruses</taxon>
        <taxon>Duplodnaviria</taxon>
        <taxon>Heunggongvirae</taxon>
        <taxon>Uroviricota</taxon>
        <taxon>Caudoviricetes</taxon>
        <taxon>Peduoviridae</taxon>
        <taxon>Maltschvirus</taxon>
        <taxon>Maltschvirus maltsch</taxon>
    </lineage>
</organism>
<keyword evidence="3" id="KW-0812">Transmembrane</keyword>
<name>A0A6J7W1K2_9CAUD</name>
<keyword evidence="9" id="KW-1188">Viral release from host cell</keyword>
<accession>A0A6J7W1K2</accession>
<dbReference type="GO" id="GO:0044659">
    <property type="term" value="P:viral release from host cell by cytolysis"/>
    <property type="evidence" value="ECO:0007669"/>
    <property type="project" value="InterPro"/>
</dbReference>
<dbReference type="EMBL" id="LR798196">
    <property type="protein sequence ID" value="CAB5145087.1"/>
    <property type="molecule type" value="Genomic_DNA"/>
</dbReference>
<keyword evidence="6" id="KW-0735">Signal-anchor</keyword>
<keyword evidence="2" id="KW-1032">Host cell membrane</keyword>
<keyword evidence="1" id="KW-1030">Host cell inner membrane</keyword>
<dbReference type="Pfam" id="PF03245">
    <property type="entry name" value="Phage_lysis"/>
    <property type="match status" value="1"/>
</dbReference>
<proteinExistence type="predicted"/>
<evidence type="ECO:0000256" key="7">
    <source>
        <dbReference type="ARBA" id="ARBA00022989"/>
    </source>
</evidence>
<evidence type="ECO:0000256" key="5">
    <source>
        <dbReference type="ARBA" id="ARBA00022870"/>
    </source>
</evidence>
<dbReference type="InterPro" id="IPR004929">
    <property type="entry name" value="I-spanin"/>
</dbReference>
<evidence type="ECO:0000256" key="9">
    <source>
        <dbReference type="ARBA" id="ARBA00023142"/>
    </source>
</evidence>
<evidence type="ECO:0000256" key="8">
    <source>
        <dbReference type="ARBA" id="ARBA00023136"/>
    </source>
</evidence>
<keyword evidence="7" id="KW-1133">Transmembrane helix</keyword>
<keyword evidence="8" id="KW-0472">Membrane</keyword>
<protein>
    <submittedName>
        <fullName evidence="10">Spanin, inner membrane subunit</fullName>
    </submittedName>
</protein>
<evidence type="ECO:0000256" key="2">
    <source>
        <dbReference type="ARBA" id="ARBA00022511"/>
    </source>
</evidence>
<keyword evidence="5" id="KW-1043">Host membrane</keyword>
<evidence type="ECO:0000256" key="3">
    <source>
        <dbReference type="ARBA" id="ARBA00022692"/>
    </source>
</evidence>
<gene>
    <name evidence="10" type="ORF">UFOVP147_49</name>
</gene>
<evidence type="ECO:0000256" key="1">
    <source>
        <dbReference type="ARBA" id="ARBA00022445"/>
    </source>
</evidence>
<evidence type="ECO:0000256" key="6">
    <source>
        <dbReference type="ARBA" id="ARBA00022968"/>
    </source>
</evidence>
<evidence type="ECO:0000313" key="10">
    <source>
        <dbReference type="EMBL" id="CAB5145087.1"/>
    </source>
</evidence>
<keyword evidence="9" id="KW-0578">Host cell lysis by virus</keyword>
<sequence>MNPYIIAVIVALGFGAGFGLEHQLKGGEIAAINLEHEQALTVATEMREAAEKHAADVEHAGADNLAAQAADYERKIQDEKTASAHVIDGLRSGATRLRVNVTGDTCRSDVPKAADAASGSNAAGQATLAGPVAARLAERYADYNALVRQLDLAQKTINEYLVIINAREYPATKQGGL</sequence>
<evidence type="ECO:0000256" key="4">
    <source>
        <dbReference type="ARBA" id="ARBA00022852"/>
    </source>
</evidence>
<keyword evidence="4" id="KW-0204">Cytolysis</keyword>
<reference evidence="10" key="1">
    <citation type="submission" date="2020-05" db="EMBL/GenBank/DDBJ databases">
        <authorList>
            <person name="Chiriac C."/>
            <person name="Salcher M."/>
            <person name="Ghai R."/>
            <person name="Kavagutti S V."/>
        </authorList>
    </citation>
    <scope>NUCLEOTIDE SEQUENCE</scope>
</reference>